<dbReference type="AlphaFoldDB" id="A0A2U1LRK9"/>
<evidence type="ECO:0000259" key="4">
    <source>
        <dbReference type="PROSITE" id="PS51371"/>
    </source>
</evidence>
<organism evidence="5 6">
    <name type="scientific">Artemisia annua</name>
    <name type="common">Sweet wormwood</name>
    <dbReference type="NCBI Taxonomy" id="35608"/>
    <lineage>
        <taxon>Eukaryota</taxon>
        <taxon>Viridiplantae</taxon>
        <taxon>Streptophyta</taxon>
        <taxon>Embryophyta</taxon>
        <taxon>Tracheophyta</taxon>
        <taxon>Spermatophyta</taxon>
        <taxon>Magnoliopsida</taxon>
        <taxon>eudicotyledons</taxon>
        <taxon>Gunneridae</taxon>
        <taxon>Pentapetalae</taxon>
        <taxon>asterids</taxon>
        <taxon>campanulids</taxon>
        <taxon>Asterales</taxon>
        <taxon>Asteraceae</taxon>
        <taxon>Asteroideae</taxon>
        <taxon>Anthemideae</taxon>
        <taxon>Artemisiinae</taxon>
        <taxon>Artemisia</taxon>
    </lineage>
</organism>
<evidence type="ECO:0000256" key="2">
    <source>
        <dbReference type="PROSITE-ProRule" id="PRU00703"/>
    </source>
</evidence>
<feature type="region of interest" description="Disordered" evidence="3">
    <location>
        <begin position="93"/>
        <end position="128"/>
    </location>
</feature>
<evidence type="ECO:0000256" key="3">
    <source>
        <dbReference type="SAM" id="MobiDB-lite"/>
    </source>
</evidence>
<feature type="compositionally biased region" description="Polar residues" evidence="3">
    <location>
        <begin position="113"/>
        <end position="124"/>
    </location>
</feature>
<dbReference type="InterPro" id="IPR051462">
    <property type="entry name" value="CBS_domain-containing"/>
</dbReference>
<dbReference type="InterPro" id="IPR000644">
    <property type="entry name" value="CBS_dom"/>
</dbReference>
<feature type="domain" description="CBS" evidence="4">
    <location>
        <begin position="138"/>
        <end position="196"/>
    </location>
</feature>
<evidence type="ECO:0000313" key="6">
    <source>
        <dbReference type="Proteomes" id="UP000245207"/>
    </source>
</evidence>
<dbReference type="InterPro" id="IPR046342">
    <property type="entry name" value="CBS_dom_sf"/>
</dbReference>
<proteinExistence type="predicted"/>
<comment type="caution">
    <text evidence="5">The sequence shown here is derived from an EMBL/GenBank/DDBJ whole genome shotgun (WGS) entry which is preliminary data.</text>
</comment>
<dbReference type="Proteomes" id="UP000245207">
    <property type="component" value="Unassembled WGS sequence"/>
</dbReference>
<sequence>MDDEDIDQGAPTQSDVRPHNGSFGYQVYHEANMSETSDSEYEVAPTQSDVRPPIGSLGYQANMSESSGSEYESALSLGAVRPLNQSFGYEVQYQRDSQKAPSLGAVRPPDNSMGKNTGPGLSSKRSSKLTEELTVKRLRPEQALTMSESTPILEACRRMAVQRVDVLVLIDSNASLCGILTARDITTRVVARELDIDNMHVSAVMTRNPVSVMWDTLAVEALEKMVREKFRHYPVEKNGKVIGILDVAECLYRAIMGKERATQHTGSNTSIETLGEPSLSTIISENSKLVTVSPSDTILMAAKTMLECRVNSVIVTLDNKRHGILKSKDLLLPVIVLGLSPYSTLVERAMNRYPISVTADVQIVNALYGIRQGNFFDLVIVDRDGNVIAVTDLHEITRAVIAAVESAAGIDKDAASSVMQKFWNSAMYPY</sequence>
<name>A0A2U1LRK9_ARTAN</name>
<dbReference type="SUPFAM" id="SSF54631">
    <property type="entry name" value="CBS-domain pair"/>
    <property type="match status" value="2"/>
</dbReference>
<dbReference type="SMART" id="SM00116">
    <property type="entry name" value="CBS"/>
    <property type="match status" value="4"/>
</dbReference>
<dbReference type="OrthoDB" id="418595at2759"/>
<keyword evidence="6" id="KW-1185">Reference proteome</keyword>
<dbReference type="Pfam" id="PF00571">
    <property type="entry name" value="CBS"/>
    <property type="match status" value="3"/>
</dbReference>
<dbReference type="PANTHER" id="PTHR48108:SF26">
    <property type="entry name" value="CBS DOMAIN-CONTAINING PROTEIN DDB_G0289609"/>
    <property type="match status" value="1"/>
</dbReference>
<keyword evidence="2" id="KW-0129">CBS domain</keyword>
<feature type="domain" description="CBS" evidence="4">
    <location>
        <begin position="205"/>
        <end position="262"/>
    </location>
</feature>
<dbReference type="EMBL" id="PKPP01008085">
    <property type="protein sequence ID" value="PWA51627.1"/>
    <property type="molecule type" value="Genomic_DNA"/>
</dbReference>
<feature type="region of interest" description="Disordered" evidence="3">
    <location>
        <begin position="1"/>
        <end position="57"/>
    </location>
</feature>
<dbReference type="PROSITE" id="PS51371">
    <property type="entry name" value="CBS"/>
    <property type="match status" value="2"/>
</dbReference>
<dbReference type="STRING" id="35608.A0A2U1LRK9"/>
<dbReference type="Gene3D" id="3.10.580.10">
    <property type="entry name" value="CBS-domain"/>
    <property type="match status" value="2"/>
</dbReference>
<reference evidence="5 6" key="1">
    <citation type="journal article" date="2018" name="Mol. Plant">
        <title>The genome of Artemisia annua provides insight into the evolution of Asteraceae family and artemisinin biosynthesis.</title>
        <authorList>
            <person name="Shen Q."/>
            <person name="Zhang L."/>
            <person name="Liao Z."/>
            <person name="Wang S."/>
            <person name="Yan T."/>
            <person name="Shi P."/>
            <person name="Liu M."/>
            <person name="Fu X."/>
            <person name="Pan Q."/>
            <person name="Wang Y."/>
            <person name="Lv Z."/>
            <person name="Lu X."/>
            <person name="Zhang F."/>
            <person name="Jiang W."/>
            <person name="Ma Y."/>
            <person name="Chen M."/>
            <person name="Hao X."/>
            <person name="Li L."/>
            <person name="Tang Y."/>
            <person name="Lv G."/>
            <person name="Zhou Y."/>
            <person name="Sun X."/>
            <person name="Brodelius P.E."/>
            <person name="Rose J.K.C."/>
            <person name="Tang K."/>
        </authorList>
    </citation>
    <scope>NUCLEOTIDE SEQUENCE [LARGE SCALE GENOMIC DNA]</scope>
    <source>
        <strain evidence="6">cv. Huhao1</strain>
        <tissue evidence="5">Leaf</tissue>
    </source>
</reference>
<evidence type="ECO:0000313" key="5">
    <source>
        <dbReference type="EMBL" id="PWA51627.1"/>
    </source>
</evidence>
<evidence type="ECO:0000256" key="1">
    <source>
        <dbReference type="ARBA" id="ARBA00022737"/>
    </source>
</evidence>
<protein>
    <submittedName>
        <fullName evidence="5">Cystathionine beta-synthase, core</fullName>
    </submittedName>
</protein>
<accession>A0A2U1LRK9</accession>
<gene>
    <name evidence="5" type="ORF">CTI12_AA458030</name>
</gene>
<dbReference type="PANTHER" id="PTHR48108">
    <property type="entry name" value="CBS DOMAIN-CONTAINING PROTEIN CBSX2, CHLOROPLASTIC"/>
    <property type="match status" value="1"/>
</dbReference>
<keyword evidence="1" id="KW-0677">Repeat</keyword>